<protein>
    <submittedName>
        <fullName evidence="7">Threonine/homoserine/homoserine lactone efflux protein</fullName>
    </submittedName>
</protein>
<gene>
    <name evidence="7" type="ORF">SAMN05421672_12714</name>
</gene>
<sequence length="196" mass="21516">MVELYLSMAAFALAASITPGPVNLVALGSGARFGWRPSLWHVSGASVGFAVLLLLIGLGLHTMLERLPVLLVFIRFAGVAFFLYMAWQLAADDGVLSPEAEGRRPGFWAGALMQWLNPKAWLASLASMGLFATEGGVGRIWAFTLLYFLICYLSVASWAWAGSRLGRHLRQPERMRRFNRLLALLLVVSAGYLLMD</sequence>
<evidence type="ECO:0000256" key="1">
    <source>
        <dbReference type="ARBA" id="ARBA00004651"/>
    </source>
</evidence>
<evidence type="ECO:0000313" key="8">
    <source>
        <dbReference type="Proteomes" id="UP000186079"/>
    </source>
</evidence>
<reference evidence="7 8" key="1">
    <citation type="submission" date="2017-01" db="EMBL/GenBank/DDBJ databases">
        <authorList>
            <person name="Mah S.A."/>
            <person name="Swanson W.J."/>
            <person name="Moy G.W."/>
            <person name="Vacquier V.D."/>
        </authorList>
    </citation>
    <scope>NUCLEOTIDE SEQUENCE [LARGE SCALE GENOMIC DNA]</scope>
    <source>
        <strain evidence="7 8">ATCC 29606</strain>
    </source>
</reference>
<evidence type="ECO:0000256" key="6">
    <source>
        <dbReference type="SAM" id="Phobius"/>
    </source>
</evidence>
<dbReference type="GO" id="GO:0005886">
    <property type="term" value="C:plasma membrane"/>
    <property type="evidence" value="ECO:0007669"/>
    <property type="project" value="UniProtKB-SubCell"/>
</dbReference>
<comment type="subcellular location">
    <subcellularLocation>
        <location evidence="1">Cell membrane</location>
        <topology evidence="1">Multi-pass membrane protein</topology>
    </subcellularLocation>
</comment>
<evidence type="ECO:0000256" key="3">
    <source>
        <dbReference type="ARBA" id="ARBA00022692"/>
    </source>
</evidence>
<dbReference type="PANTHER" id="PTHR30086">
    <property type="entry name" value="ARGININE EXPORTER PROTEIN ARGO"/>
    <property type="match status" value="1"/>
</dbReference>
<keyword evidence="4 6" id="KW-1133">Transmembrane helix</keyword>
<dbReference type="GO" id="GO:0033228">
    <property type="term" value="P:cysteine export across plasma membrane"/>
    <property type="evidence" value="ECO:0007669"/>
    <property type="project" value="TreeGrafter"/>
</dbReference>
<organism evidence="7 8">
    <name type="scientific">Pseudomonas flexibilis</name>
    <dbReference type="NCBI Taxonomy" id="706570"/>
    <lineage>
        <taxon>Bacteria</taxon>
        <taxon>Pseudomonadati</taxon>
        <taxon>Pseudomonadota</taxon>
        <taxon>Gammaproteobacteria</taxon>
        <taxon>Pseudomonadales</taxon>
        <taxon>Pseudomonadaceae</taxon>
        <taxon>Pseudomonas</taxon>
    </lineage>
</organism>
<feature type="transmembrane region" description="Helical" evidence="6">
    <location>
        <begin position="40"/>
        <end position="60"/>
    </location>
</feature>
<dbReference type="InterPro" id="IPR001123">
    <property type="entry name" value="LeuE-type"/>
</dbReference>
<dbReference type="PANTHER" id="PTHR30086:SF20">
    <property type="entry name" value="ARGININE EXPORTER PROTEIN ARGO-RELATED"/>
    <property type="match status" value="1"/>
</dbReference>
<feature type="transmembrane region" description="Helical" evidence="6">
    <location>
        <begin position="140"/>
        <end position="158"/>
    </location>
</feature>
<keyword evidence="5 6" id="KW-0472">Membrane</keyword>
<name>A0A1N7B725_9PSED</name>
<evidence type="ECO:0000256" key="5">
    <source>
        <dbReference type="ARBA" id="ARBA00023136"/>
    </source>
</evidence>
<evidence type="ECO:0000256" key="2">
    <source>
        <dbReference type="ARBA" id="ARBA00022475"/>
    </source>
</evidence>
<proteinExistence type="predicted"/>
<evidence type="ECO:0000256" key="4">
    <source>
        <dbReference type="ARBA" id="ARBA00022989"/>
    </source>
</evidence>
<dbReference type="EMBL" id="FTMC01000027">
    <property type="protein sequence ID" value="SIR47141.1"/>
    <property type="molecule type" value="Genomic_DNA"/>
</dbReference>
<feature type="transmembrane region" description="Helical" evidence="6">
    <location>
        <begin position="178"/>
        <end position="195"/>
    </location>
</feature>
<feature type="transmembrane region" description="Helical" evidence="6">
    <location>
        <begin position="67"/>
        <end position="87"/>
    </location>
</feature>
<dbReference type="AlphaFoldDB" id="A0A1N7B725"/>
<evidence type="ECO:0000313" key="7">
    <source>
        <dbReference type="EMBL" id="SIR47141.1"/>
    </source>
</evidence>
<dbReference type="Pfam" id="PF01810">
    <property type="entry name" value="LysE"/>
    <property type="match status" value="1"/>
</dbReference>
<dbReference type="Proteomes" id="UP000186079">
    <property type="component" value="Unassembled WGS sequence"/>
</dbReference>
<keyword evidence="2" id="KW-1003">Cell membrane</keyword>
<dbReference type="GO" id="GO:0015171">
    <property type="term" value="F:amino acid transmembrane transporter activity"/>
    <property type="evidence" value="ECO:0007669"/>
    <property type="project" value="TreeGrafter"/>
</dbReference>
<accession>A0A1N7B725</accession>
<keyword evidence="3 6" id="KW-0812">Transmembrane</keyword>